<keyword evidence="12 14" id="KW-0472">Membrane</keyword>
<evidence type="ECO:0000259" key="15">
    <source>
        <dbReference type="PROSITE" id="PS50109"/>
    </source>
</evidence>
<dbReference type="InterPro" id="IPR003018">
    <property type="entry name" value="GAF"/>
</dbReference>
<dbReference type="Proteomes" id="UP000245125">
    <property type="component" value="Unassembled WGS sequence"/>
</dbReference>
<dbReference type="GO" id="GO:0000155">
    <property type="term" value="F:phosphorelay sensor kinase activity"/>
    <property type="evidence" value="ECO:0007669"/>
    <property type="project" value="InterPro"/>
</dbReference>
<keyword evidence="4" id="KW-0597">Phosphoprotein</keyword>
<dbReference type="InterPro" id="IPR003594">
    <property type="entry name" value="HATPase_dom"/>
</dbReference>
<dbReference type="Gene3D" id="3.40.50.620">
    <property type="entry name" value="HUPs"/>
    <property type="match status" value="1"/>
</dbReference>
<dbReference type="InterPro" id="IPR014729">
    <property type="entry name" value="Rossmann-like_a/b/a_fold"/>
</dbReference>
<dbReference type="SUPFAM" id="SSF55781">
    <property type="entry name" value="GAF domain-like"/>
    <property type="match status" value="1"/>
</dbReference>
<sequence>MEERRPDPDLLLAEVRQEEDRLREGQLKIFFGAAPGVGKTYAMLGVAQQKLAEGIDIVAGVVETHGRKETETLLEGLQIIPRRSVEYRGAVLSEFDIDSALKRKPAIILVDELAHTNAPGSRHKKRWQDIYELLGAGISVYTTVNVQHLESLNDVVSNITGITVRETIPDFLLERADEIELVDLPPDDLLQRLRDGKVYVPELASKAREFFFRKGNLLALRELALRRTAQRVDEQMQRYREVKGVREVWPAAEKLLVCVGPNPQSIRLIRAAKRMAAGLSAEWITVYVEAPHKVKPSESDLRQLAEHMRLAESLGAETVTLSGPKASEEILAYARDRNVTKIVIGKPTHPRWKDKLFGSMLDELVRGSGDIEVYVISGDTGEPVKGIIAKSLRSDSGAKEWLFSLAVVVACSGLALLMKPYFEIVDLAMVYLLGVVIAAIKTERGPSLFAAFLSVAAFDFIFIPPYYTFAVSNVRYFITFIVMFMVAFIISRLTHRIRDQVYAARQREKRTTAMYNLSRKFVHERGIEKLCAIAIRHISEVLPSHVVVLVPADRGKLTIPATGQETFALDEKELSVAQWTFDHRQRAGLGTDTLSGARALYIPMVVASKAVGVIGILPRSSHGFFDQEQIHVLESLVNQVALAIDRAMISLEAQEALLKAETETLRNTLLSSVSHDLRTPLASITGAITTLLQKDIALDIDQRQELLQTIYEEAEHLNQIIRNVLDMTRLEAGAIKVKKVWLPIEEIIGAVLSRLDERLMGRQVRTILPEDLPLISFDPLLIEQVLVNLLDNAIKYTPPETPIELSAHVKDKEIIVEIADRGAGIPTGEEEKIFDKFVRGTATGGGIGLGLTICRAIIQAHGGRIKAENRRDGGAVFSFSLPLGDQPPISVP</sequence>
<accession>A0A2U3QJF4</accession>
<dbReference type="Pfam" id="PF02518">
    <property type="entry name" value="HATPase_c"/>
    <property type="match status" value="1"/>
</dbReference>
<dbReference type="CDD" id="cd00075">
    <property type="entry name" value="HATPase"/>
    <property type="match status" value="1"/>
</dbReference>
<dbReference type="SUPFAM" id="SSF47384">
    <property type="entry name" value="Homodimeric domain of signal transducing histidine kinase"/>
    <property type="match status" value="1"/>
</dbReference>
<evidence type="ECO:0000256" key="5">
    <source>
        <dbReference type="ARBA" id="ARBA00022679"/>
    </source>
</evidence>
<dbReference type="InterPro" id="IPR052023">
    <property type="entry name" value="Histidine_kinase_KdpD"/>
</dbReference>
<dbReference type="InterPro" id="IPR036890">
    <property type="entry name" value="HATPase_C_sf"/>
</dbReference>
<dbReference type="Gene3D" id="3.40.50.300">
    <property type="entry name" value="P-loop containing nucleotide triphosphate hydrolases"/>
    <property type="match status" value="1"/>
</dbReference>
<evidence type="ECO:0000256" key="9">
    <source>
        <dbReference type="ARBA" id="ARBA00022840"/>
    </source>
</evidence>
<dbReference type="SMART" id="SM00387">
    <property type="entry name" value="HATPase_c"/>
    <property type="match status" value="1"/>
</dbReference>
<evidence type="ECO:0000256" key="11">
    <source>
        <dbReference type="ARBA" id="ARBA00023012"/>
    </source>
</evidence>
<name>A0A2U3QJF4_9BACT</name>
<dbReference type="InterPro" id="IPR025201">
    <property type="entry name" value="KdpD_TM"/>
</dbReference>
<comment type="catalytic activity">
    <reaction evidence="1">
        <text>ATP + protein L-histidine = ADP + protein N-phospho-L-histidine.</text>
        <dbReference type="EC" id="2.7.13.3"/>
    </reaction>
</comment>
<evidence type="ECO:0000256" key="3">
    <source>
        <dbReference type="ARBA" id="ARBA00012438"/>
    </source>
</evidence>
<keyword evidence="10 14" id="KW-1133">Transmembrane helix</keyword>
<dbReference type="GO" id="GO:0005886">
    <property type="term" value="C:plasma membrane"/>
    <property type="evidence" value="ECO:0007669"/>
    <property type="project" value="TreeGrafter"/>
</dbReference>
<evidence type="ECO:0000256" key="8">
    <source>
        <dbReference type="ARBA" id="ARBA00022777"/>
    </source>
</evidence>
<dbReference type="EC" id="2.7.13.3" evidence="3"/>
<comment type="subcellular location">
    <subcellularLocation>
        <location evidence="2">Membrane</location>
        <topology evidence="2">Multi-pass membrane protein</topology>
    </subcellularLocation>
</comment>
<evidence type="ECO:0000256" key="10">
    <source>
        <dbReference type="ARBA" id="ARBA00022989"/>
    </source>
</evidence>
<dbReference type="GO" id="GO:0042802">
    <property type="term" value="F:identical protein binding"/>
    <property type="evidence" value="ECO:0007669"/>
    <property type="project" value="UniProtKB-ARBA"/>
</dbReference>
<dbReference type="InterPro" id="IPR038318">
    <property type="entry name" value="KdpD_sf"/>
</dbReference>
<keyword evidence="8 16" id="KW-0418">Kinase</keyword>
<evidence type="ECO:0000256" key="2">
    <source>
        <dbReference type="ARBA" id="ARBA00004141"/>
    </source>
</evidence>
<dbReference type="Gene3D" id="1.20.120.620">
    <property type="entry name" value="Backbone structure of the membrane domain of e. Coli histidine kinase receptor kdpd"/>
    <property type="match status" value="1"/>
</dbReference>
<dbReference type="CDD" id="cd01987">
    <property type="entry name" value="USP_KdpD-like"/>
    <property type="match status" value="1"/>
</dbReference>
<dbReference type="InterPro" id="IPR027417">
    <property type="entry name" value="P-loop_NTPase"/>
</dbReference>
<dbReference type="SUPFAM" id="SSF52402">
    <property type="entry name" value="Adenine nucleotide alpha hydrolases-like"/>
    <property type="match status" value="1"/>
</dbReference>
<dbReference type="Pfam" id="PF02702">
    <property type="entry name" value="KdpD"/>
    <property type="match status" value="1"/>
</dbReference>
<keyword evidence="11" id="KW-0902">Two-component regulatory system</keyword>
<dbReference type="SMART" id="SM00388">
    <property type="entry name" value="HisKA"/>
    <property type="match status" value="1"/>
</dbReference>
<keyword evidence="5" id="KW-0808">Transferase</keyword>
<reference evidence="17" key="1">
    <citation type="submission" date="2018-03" db="EMBL/GenBank/DDBJ databases">
        <authorList>
            <person name="Zecchin S."/>
        </authorList>
    </citation>
    <scope>NUCLEOTIDE SEQUENCE [LARGE SCALE GENOMIC DNA]</scope>
</reference>
<dbReference type="FunFam" id="3.30.565.10:FF:000042">
    <property type="entry name" value="Two-component sensor histidine kinase KdpD"/>
    <property type="match status" value="1"/>
</dbReference>
<evidence type="ECO:0000256" key="14">
    <source>
        <dbReference type="SAM" id="Phobius"/>
    </source>
</evidence>
<evidence type="ECO:0000256" key="13">
    <source>
        <dbReference type="ARBA" id="ARBA00057300"/>
    </source>
</evidence>
<dbReference type="InterPro" id="IPR029016">
    <property type="entry name" value="GAF-like_dom_sf"/>
</dbReference>
<dbReference type="InterPro" id="IPR005467">
    <property type="entry name" value="His_kinase_dom"/>
</dbReference>
<evidence type="ECO:0000256" key="4">
    <source>
        <dbReference type="ARBA" id="ARBA00022553"/>
    </source>
</evidence>
<dbReference type="Pfam" id="PF00582">
    <property type="entry name" value="Usp"/>
    <property type="match status" value="1"/>
</dbReference>
<dbReference type="EMBL" id="OUUY01000106">
    <property type="protein sequence ID" value="SPQ01495.1"/>
    <property type="molecule type" value="Genomic_DNA"/>
</dbReference>
<dbReference type="Gene3D" id="3.30.565.10">
    <property type="entry name" value="Histidine kinase-like ATPase, C-terminal domain"/>
    <property type="match status" value="1"/>
</dbReference>
<dbReference type="InterPro" id="IPR003661">
    <property type="entry name" value="HisK_dim/P_dom"/>
</dbReference>
<dbReference type="Gene3D" id="1.10.287.130">
    <property type="match status" value="1"/>
</dbReference>
<dbReference type="InterPro" id="IPR036097">
    <property type="entry name" value="HisK_dim/P_sf"/>
</dbReference>
<dbReference type="Pfam" id="PF13492">
    <property type="entry name" value="GAF_3"/>
    <property type="match status" value="1"/>
</dbReference>
<evidence type="ECO:0000256" key="7">
    <source>
        <dbReference type="ARBA" id="ARBA00022741"/>
    </source>
</evidence>
<evidence type="ECO:0000256" key="1">
    <source>
        <dbReference type="ARBA" id="ARBA00000085"/>
    </source>
</evidence>
<dbReference type="SUPFAM" id="SSF55874">
    <property type="entry name" value="ATPase domain of HSP90 chaperone/DNA topoisomerase II/histidine kinase"/>
    <property type="match status" value="1"/>
</dbReference>
<comment type="function">
    <text evidence="13">Member of the two-component regulatory system KdpD/KdpE involved in the regulation of the kdp operon. KdpD may function as a membrane-associated protein kinase that phosphorylates KdpE in response to environmental signals.</text>
</comment>
<dbReference type="PANTHER" id="PTHR45569">
    <property type="entry name" value="SENSOR PROTEIN KDPD"/>
    <property type="match status" value="1"/>
</dbReference>
<evidence type="ECO:0000256" key="12">
    <source>
        <dbReference type="ARBA" id="ARBA00023136"/>
    </source>
</evidence>
<evidence type="ECO:0000313" key="16">
    <source>
        <dbReference type="EMBL" id="SPQ01495.1"/>
    </source>
</evidence>
<feature type="transmembrane region" description="Helical" evidence="14">
    <location>
        <begin position="473"/>
        <end position="490"/>
    </location>
</feature>
<dbReference type="PROSITE" id="PS50109">
    <property type="entry name" value="HIS_KIN"/>
    <property type="match status" value="1"/>
</dbReference>
<dbReference type="Pfam" id="PF13493">
    <property type="entry name" value="DUF4118"/>
    <property type="match status" value="1"/>
</dbReference>
<dbReference type="FunFam" id="3.40.50.300:FF:000483">
    <property type="entry name" value="Sensor histidine kinase KdpD"/>
    <property type="match status" value="1"/>
</dbReference>
<keyword evidence="9" id="KW-0067">ATP-binding</keyword>
<feature type="transmembrane region" description="Helical" evidence="14">
    <location>
        <begin position="447"/>
        <end position="467"/>
    </location>
</feature>
<dbReference type="PANTHER" id="PTHR45569:SF1">
    <property type="entry name" value="SENSOR PROTEIN KDPD"/>
    <property type="match status" value="1"/>
</dbReference>
<dbReference type="InterPro" id="IPR003852">
    <property type="entry name" value="Sig_transdc_His_kinase_KdpD_N"/>
</dbReference>
<keyword evidence="7" id="KW-0547">Nucleotide-binding</keyword>
<keyword evidence="17" id="KW-1185">Reference proteome</keyword>
<keyword evidence="6 14" id="KW-0812">Transmembrane</keyword>
<dbReference type="InterPro" id="IPR006016">
    <property type="entry name" value="UspA"/>
</dbReference>
<protein>
    <recommendedName>
        <fullName evidence="3">histidine kinase</fullName>
        <ecNumber evidence="3">2.7.13.3</ecNumber>
    </recommendedName>
</protein>
<evidence type="ECO:0000313" key="17">
    <source>
        <dbReference type="Proteomes" id="UP000245125"/>
    </source>
</evidence>
<feature type="domain" description="Histidine kinase" evidence="15">
    <location>
        <begin position="672"/>
        <end position="885"/>
    </location>
</feature>
<organism evidence="16 17">
    <name type="scientific">Candidatus Sulfobium mesophilum</name>
    <dbReference type="NCBI Taxonomy" id="2016548"/>
    <lineage>
        <taxon>Bacteria</taxon>
        <taxon>Pseudomonadati</taxon>
        <taxon>Nitrospirota</taxon>
        <taxon>Nitrospiria</taxon>
        <taxon>Nitrospirales</taxon>
        <taxon>Nitrospiraceae</taxon>
        <taxon>Candidatus Sulfobium</taxon>
    </lineage>
</organism>
<dbReference type="OrthoDB" id="9806130at2"/>
<dbReference type="GO" id="GO:0005524">
    <property type="term" value="F:ATP binding"/>
    <property type="evidence" value="ECO:0007669"/>
    <property type="project" value="UniProtKB-KW"/>
</dbReference>
<dbReference type="PRINTS" id="PR00344">
    <property type="entry name" value="BCTRLSENSOR"/>
</dbReference>
<dbReference type="InterPro" id="IPR004358">
    <property type="entry name" value="Sig_transdc_His_kin-like_C"/>
</dbReference>
<feature type="transmembrane region" description="Helical" evidence="14">
    <location>
        <begin position="424"/>
        <end position="440"/>
    </location>
</feature>
<evidence type="ECO:0000256" key="6">
    <source>
        <dbReference type="ARBA" id="ARBA00022692"/>
    </source>
</evidence>
<dbReference type="Pfam" id="PF00512">
    <property type="entry name" value="HisKA"/>
    <property type="match status" value="1"/>
</dbReference>
<dbReference type="GO" id="GO:0005737">
    <property type="term" value="C:cytoplasm"/>
    <property type="evidence" value="ECO:0007669"/>
    <property type="project" value="UniProtKB-ARBA"/>
</dbReference>
<dbReference type="AlphaFoldDB" id="A0A2U3QJF4"/>
<dbReference type="CDD" id="cd00082">
    <property type="entry name" value="HisKA"/>
    <property type="match status" value="1"/>
</dbReference>
<proteinExistence type="predicted"/>
<dbReference type="Gene3D" id="3.30.450.40">
    <property type="match status" value="1"/>
</dbReference>
<gene>
    <name evidence="16" type="primary">kdpD</name>
    <name evidence="16" type="ORF">NBG4_580004</name>
</gene>